<name>A0ABP0K3D6_9DINO</name>
<keyword evidence="2" id="KW-1185">Reference proteome</keyword>
<dbReference type="EMBL" id="CAXAMM010009757">
    <property type="protein sequence ID" value="CAK9021281.1"/>
    <property type="molecule type" value="Genomic_DNA"/>
</dbReference>
<evidence type="ECO:0000313" key="2">
    <source>
        <dbReference type="Proteomes" id="UP001642464"/>
    </source>
</evidence>
<protein>
    <recommendedName>
        <fullName evidence="3">Protein xylosyltransferase</fullName>
    </recommendedName>
</protein>
<reference evidence="1 2" key="1">
    <citation type="submission" date="2024-02" db="EMBL/GenBank/DDBJ databases">
        <authorList>
            <person name="Chen Y."/>
            <person name="Shah S."/>
            <person name="Dougan E. K."/>
            <person name="Thang M."/>
            <person name="Chan C."/>
        </authorList>
    </citation>
    <scope>NUCLEOTIDE SEQUENCE [LARGE SCALE GENOMIC DNA]</scope>
</reference>
<gene>
    <name evidence="1" type="ORF">SCF082_LOCUS15273</name>
</gene>
<comment type="caution">
    <text evidence="1">The sequence shown here is derived from an EMBL/GenBank/DDBJ whole genome shotgun (WGS) entry which is preliminary data.</text>
</comment>
<accession>A0ABP0K3D6</accession>
<organism evidence="1 2">
    <name type="scientific">Durusdinium trenchii</name>
    <dbReference type="NCBI Taxonomy" id="1381693"/>
    <lineage>
        <taxon>Eukaryota</taxon>
        <taxon>Sar</taxon>
        <taxon>Alveolata</taxon>
        <taxon>Dinophyceae</taxon>
        <taxon>Suessiales</taxon>
        <taxon>Symbiodiniaceae</taxon>
        <taxon>Durusdinium</taxon>
    </lineage>
</organism>
<feature type="non-terminal residue" evidence="1">
    <location>
        <position position="409"/>
    </location>
</feature>
<dbReference type="Proteomes" id="UP001642464">
    <property type="component" value="Unassembled WGS sequence"/>
</dbReference>
<sequence length="409" mass="47206">MVLSYVASVADEAEPGQNVDNVLECTLLCEADDSCRSSRLIDATLCKVQGDPAPRGTPLTPLAEEDAYSNEGPLKSSSVGSVRKVLLVTYASGKIFEETQQKLHESLGVAEIEEHWRWNRSSFESGPHGDWYRRHQRVNFQRGGAWKPYIIWQAFRRVKWGEWLVYHDASRYVQEGFSSSVQPLLDWLESHQNENPCQCLPAVRLRQSFEHEWLQQCVPPYGTAPVPSDQAADVFCGLMQKLGTCRPREPNCCAWNWHQSTLQHAWSVWRKNRLSAKFLREWALQAEDYDNIASLPFVDQSLNALLFYRWKSQLSLRALWVPSLYVRSWRQDMDLGKMGRCDGNVFKHMNFVLDELWNQGVYQHQLLFLVDPEIWEVEKSGGLAWRSGWTSPDRWQRSLCAQKRPSLAA</sequence>
<evidence type="ECO:0000313" key="1">
    <source>
        <dbReference type="EMBL" id="CAK9021281.1"/>
    </source>
</evidence>
<evidence type="ECO:0008006" key="3">
    <source>
        <dbReference type="Google" id="ProtNLM"/>
    </source>
</evidence>
<proteinExistence type="predicted"/>